<proteinExistence type="predicted"/>
<evidence type="ECO:0000313" key="3">
    <source>
        <dbReference type="Proteomes" id="UP000500857"/>
    </source>
</evidence>
<feature type="region of interest" description="Disordered" evidence="1">
    <location>
        <begin position="1"/>
        <end position="37"/>
    </location>
</feature>
<dbReference type="KEGG" id="oxy:HCG48_18680"/>
<evidence type="ECO:0000313" key="2">
    <source>
        <dbReference type="EMBL" id="QIZ72356.1"/>
    </source>
</evidence>
<dbReference type="RefSeq" id="WP_168570505.1">
    <property type="nucleotide sequence ID" value="NZ_CP051167.1"/>
</dbReference>
<name>A0A6H1U1N3_9CYAN</name>
<evidence type="ECO:0000256" key="1">
    <source>
        <dbReference type="SAM" id="MobiDB-lite"/>
    </source>
</evidence>
<keyword evidence="3" id="KW-1185">Reference proteome</keyword>
<accession>A0A6H1U1N3</accession>
<dbReference type="AlphaFoldDB" id="A0A6H1U1N3"/>
<dbReference type="Proteomes" id="UP000500857">
    <property type="component" value="Chromosome"/>
</dbReference>
<reference evidence="2 3" key="1">
    <citation type="submission" date="2020-04" db="EMBL/GenBank/DDBJ databases">
        <authorList>
            <person name="Basu S."/>
            <person name="Maruthanayagam V."/>
            <person name="Chakraborty S."/>
            <person name="Pramanik A."/>
            <person name="Mukherjee J."/>
            <person name="Brink B."/>
        </authorList>
    </citation>
    <scope>NUCLEOTIDE SEQUENCE [LARGE SCALE GENOMIC DNA]</scope>
    <source>
        <strain evidence="2 3">AP17</strain>
    </source>
</reference>
<dbReference type="EMBL" id="CP051167">
    <property type="protein sequence ID" value="QIZ72356.1"/>
    <property type="molecule type" value="Genomic_DNA"/>
</dbReference>
<protein>
    <submittedName>
        <fullName evidence="2">Uncharacterized protein</fullName>
    </submittedName>
</protein>
<sequence>MSSILSHFSPRNGAARSPPRIPSGSVKGLSRQPGRSPAIATHVTISAAIALKFNPQWYYRSAIEARSKVNGAIVPTPSRLPLPLPYRFP</sequence>
<organism evidence="2 3">
    <name type="scientific">Oxynema aestuarii AP17</name>
    <dbReference type="NCBI Taxonomy" id="2064643"/>
    <lineage>
        <taxon>Bacteria</taxon>
        <taxon>Bacillati</taxon>
        <taxon>Cyanobacteriota</taxon>
        <taxon>Cyanophyceae</taxon>
        <taxon>Oscillatoriophycideae</taxon>
        <taxon>Oscillatoriales</taxon>
        <taxon>Oscillatoriaceae</taxon>
        <taxon>Oxynema</taxon>
        <taxon>Oxynema aestuarii</taxon>
    </lineage>
</organism>
<gene>
    <name evidence="2" type="ORF">HCG48_18680</name>
</gene>